<dbReference type="InterPro" id="IPR024488">
    <property type="entry name" value="DUF2777"/>
</dbReference>
<dbReference type="GeneID" id="301125352"/>
<protein>
    <submittedName>
        <fullName evidence="1">Uncharacterized protein</fullName>
    </submittedName>
</protein>
<comment type="caution">
    <text evidence="1">The sequence shown here is derived from an EMBL/GenBank/DDBJ whole genome shotgun (WGS) entry which is preliminary data.</text>
</comment>
<evidence type="ECO:0000313" key="1">
    <source>
        <dbReference type="EMBL" id="KZN97344.1"/>
    </source>
</evidence>
<evidence type="ECO:0000313" key="2">
    <source>
        <dbReference type="Proteomes" id="UP000076476"/>
    </source>
</evidence>
<accession>A0A165YQH9</accession>
<dbReference type="EMBL" id="LWBR01000011">
    <property type="protein sequence ID" value="KZN97344.1"/>
    <property type="molecule type" value="Genomic_DNA"/>
</dbReference>
<dbReference type="STRING" id="33936.AZI98_04155"/>
<organism evidence="1 2">
    <name type="scientific">Aeribacillus pallidus</name>
    <dbReference type="NCBI Taxonomy" id="33936"/>
    <lineage>
        <taxon>Bacteria</taxon>
        <taxon>Bacillati</taxon>
        <taxon>Bacillota</taxon>
        <taxon>Bacilli</taxon>
        <taxon>Bacillales</taxon>
        <taxon>Bacillaceae</taxon>
        <taxon>Aeribacillus</taxon>
    </lineage>
</organism>
<proteinExistence type="predicted"/>
<name>A0A165YQH9_9BACI</name>
<sequence length="177" mass="20659">MFSDVKNDLLHKQKRSFRTATVEMLQAKPILIDDEDDEQISLDDLNDQHIELLKNGRWVDIGHNKEEYLRSGGKIRIKKTFPYAFHSFLNELDDESFIMFVHHLNALSFSVYDIIYCHNQLLYHHGNKPMKGASVFIFDNTDSLCAVQHFFHRGDKQKDLFEFTVSTGERSFVSSIS</sequence>
<dbReference type="RefSeq" id="WP_063387038.1">
    <property type="nucleotide sequence ID" value="NZ_LWBR01000011.1"/>
</dbReference>
<reference evidence="1 2" key="1">
    <citation type="submission" date="2016-04" db="EMBL/GenBank/DDBJ databases">
        <title>Draft genome sequence of Aeribacillus pallidus 8m3 from petroleum reservoir.</title>
        <authorList>
            <person name="Poltaraus A.B."/>
            <person name="Nazina T.N."/>
            <person name="Tourova T.P."/>
            <person name="Malakho S.M."/>
            <person name="Korshunova A.V."/>
            <person name="Sokolova D.S."/>
        </authorList>
    </citation>
    <scope>NUCLEOTIDE SEQUENCE [LARGE SCALE GENOMIC DNA]</scope>
    <source>
        <strain evidence="1 2">8m3</strain>
    </source>
</reference>
<gene>
    <name evidence="1" type="ORF">AZI98_04155</name>
</gene>
<dbReference type="Proteomes" id="UP000076476">
    <property type="component" value="Unassembled WGS sequence"/>
</dbReference>
<keyword evidence="2" id="KW-1185">Reference proteome</keyword>
<dbReference type="OrthoDB" id="2923064at2"/>
<dbReference type="AlphaFoldDB" id="A0A165YQH9"/>
<dbReference type="Pfam" id="PF10949">
    <property type="entry name" value="DUF2777"/>
    <property type="match status" value="1"/>
</dbReference>